<accession>Q1Q327</accession>
<organism evidence="2">
    <name type="scientific">Kuenenia stuttgartiensis</name>
    <dbReference type="NCBI Taxonomy" id="174633"/>
    <lineage>
        <taxon>Bacteria</taxon>
        <taxon>Pseudomonadati</taxon>
        <taxon>Planctomycetota</taxon>
        <taxon>Candidatus Brocadiia</taxon>
        <taxon>Candidatus Brocadiales</taxon>
        <taxon>Candidatus Brocadiaceae</taxon>
        <taxon>Candidatus Kuenenia</taxon>
    </lineage>
</organism>
<keyword evidence="1" id="KW-0472">Membrane</keyword>
<evidence type="ECO:0000313" key="2">
    <source>
        <dbReference type="EMBL" id="CAJ74410.1"/>
    </source>
</evidence>
<dbReference type="EMBL" id="CT573071">
    <property type="protein sequence ID" value="CAJ74410.1"/>
    <property type="molecule type" value="Genomic_DNA"/>
</dbReference>
<keyword evidence="1" id="KW-1133">Transmembrane helix</keyword>
<reference evidence="2" key="1">
    <citation type="journal article" date="2006" name="Nature">
        <title>Deciphering the evolution and metabolism of an anammox bacterium from a community genome.</title>
        <authorList>
            <person name="Strous M."/>
            <person name="Pelletier E."/>
            <person name="Mangenot S."/>
            <person name="Rattei T."/>
            <person name="Lehner A."/>
            <person name="Taylor M.W."/>
            <person name="Horn M."/>
            <person name="Daims H."/>
            <person name="Bartol-Mavel D."/>
            <person name="Wincker P."/>
            <person name="Barbe V."/>
            <person name="Fonknechten N."/>
            <person name="Vallenet D."/>
            <person name="Segurens B."/>
            <person name="Schenowitz-Truong C."/>
            <person name="Medigue C."/>
            <person name="Collingro A."/>
            <person name="Snel B."/>
            <person name="Dutilh B.E."/>
            <person name="OpDenCamp H.J.M."/>
            <person name="vanDerDrift C."/>
            <person name="Cirpus I."/>
            <person name="vanDePas-Schoonen K.T."/>
            <person name="Harhangi H.R."/>
            <person name="vanNiftrik L."/>
            <person name="Schmid M."/>
            <person name="Keltjens J."/>
            <person name="vanDeVossenberg J."/>
            <person name="Kartal B."/>
            <person name="Meier H."/>
            <person name="Frishman D."/>
            <person name="Huynen M.A."/>
            <person name="Mewes H."/>
            <person name="Weissenbach J."/>
            <person name="Jetten M.S.M."/>
            <person name="Wagner M."/>
            <person name="LePaslier D."/>
        </authorList>
    </citation>
    <scope>NUCLEOTIDE SEQUENCE</scope>
</reference>
<dbReference type="AlphaFoldDB" id="Q1Q327"/>
<proteinExistence type="predicted"/>
<protein>
    <submittedName>
        <fullName evidence="2">Uncharacterized protein</fullName>
    </submittedName>
</protein>
<evidence type="ECO:0000256" key="1">
    <source>
        <dbReference type="SAM" id="Phobius"/>
    </source>
</evidence>
<keyword evidence="1" id="KW-0812">Transmembrane</keyword>
<sequence>MKKKSVITAYKINIHCFFISFSCSNVLFMPIAGHFYISKKILLPNHNRAVHMKYFSFHNPFFPDSILSCFLWGNHEGYPYCAVSGKLVFCMLTNSMYGFQYKTTIPDNSHRCDIWQPCKRFPF</sequence>
<name>Q1Q327_KUEST</name>
<reference evidence="2" key="2">
    <citation type="submission" date="2006-01" db="EMBL/GenBank/DDBJ databases">
        <authorList>
            <person name="Genoscope"/>
        </authorList>
    </citation>
    <scope>NUCLEOTIDE SEQUENCE</scope>
</reference>
<feature type="transmembrane region" description="Helical" evidence="1">
    <location>
        <begin position="12"/>
        <end position="37"/>
    </location>
</feature>
<dbReference type="PROSITE" id="PS51257">
    <property type="entry name" value="PROKAR_LIPOPROTEIN"/>
    <property type="match status" value="1"/>
</dbReference>
<gene>
    <name evidence="2" type="ORF">kuste3647</name>
</gene>